<evidence type="ECO:0000313" key="2">
    <source>
        <dbReference type="EMBL" id="SBS13782.1"/>
    </source>
</evidence>
<feature type="compositionally biased region" description="Basic and acidic residues" evidence="1">
    <location>
        <begin position="35"/>
        <end position="44"/>
    </location>
</feature>
<protein>
    <submittedName>
        <fullName evidence="2">Family with sequence similarity 129, member Aa</fullName>
    </submittedName>
</protein>
<feature type="compositionally biased region" description="Basic and acidic residues" evidence="1">
    <location>
        <begin position="13"/>
        <end position="22"/>
    </location>
</feature>
<reference evidence="2" key="1">
    <citation type="submission" date="2016-05" db="EMBL/GenBank/DDBJ databases">
        <authorList>
            <person name="Lavstsen T."/>
            <person name="Jespersen J.S."/>
        </authorList>
    </citation>
    <scope>NUCLEOTIDE SEQUENCE</scope>
    <source>
        <tissue evidence="2">Brain</tissue>
    </source>
</reference>
<feature type="region of interest" description="Disordered" evidence="1">
    <location>
        <begin position="1"/>
        <end position="72"/>
    </location>
</feature>
<accession>A0A1A8S760</accession>
<reference evidence="2" key="2">
    <citation type="submission" date="2016-06" db="EMBL/GenBank/DDBJ databases">
        <title>The genome of a short-lived fish provides insights into sex chromosome evolution and the genetic control of aging.</title>
        <authorList>
            <person name="Reichwald K."/>
            <person name="Felder M."/>
            <person name="Petzold A."/>
            <person name="Koch P."/>
            <person name="Groth M."/>
            <person name="Platzer M."/>
        </authorList>
    </citation>
    <scope>NUCLEOTIDE SEQUENCE</scope>
    <source>
        <tissue evidence="2">Brain</tissue>
    </source>
</reference>
<dbReference type="AlphaFoldDB" id="A0A1A8S760"/>
<sequence>DERRLHLPAPALQDHRGQTGERRFRHRKGQTSRAEAVRLRQQHGEEEDLPGRAGLHHAALHQGQPESHLQNR</sequence>
<evidence type="ECO:0000256" key="1">
    <source>
        <dbReference type="SAM" id="MobiDB-lite"/>
    </source>
</evidence>
<feature type="non-terminal residue" evidence="2">
    <location>
        <position position="1"/>
    </location>
</feature>
<organism evidence="2">
    <name type="scientific">Nothobranchius rachovii</name>
    <name type="common">bluefin notho</name>
    <dbReference type="NCBI Taxonomy" id="451742"/>
    <lineage>
        <taxon>Eukaryota</taxon>
        <taxon>Metazoa</taxon>
        <taxon>Chordata</taxon>
        <taxon>Craniata</taxon>
        <taxon>Vertebrata</taxon>
        <taxon>Euteleostomi</taxon>
        <taxon>Actinopterygii</taxon>
        <taxon>Neopterygii</taxon>
        <taxon>Teleostei</taxon>
        <taxon>Neoteleostei</taxon>
        <taxon>Acanthomorphata</taxon>
        <taxon>Ovalentaria</taxon>
        <taxon>Atherinomorphae</taxon>
        <taxon>Cyprinodontiformes</taxon>
        <taxon>Nothobranchiidae</taxon>
        <taxon>Nothobranchius</taxon>
    </lineage>
</organism>
<gene>
    <name evidence="2" type="primary">FAM129AA</name>
</gene>
<proteinExistence type="predicted"/>
<dbReference type="EMBL" id="HAEI01011610">
    <property type="protein sequence ID" value="SBS13782.1"/>
    <property type="molecule type" value="Transcribed_RNA"/>
</dbReference>
<name>A0A1A8S760_9TELE</name>
<feature type="non-terminal residue" evidence="2">
    <location>
        <position position="72"/>
    </location>
</feature>